<proteinExistence type="predicted"/>
<feature type="transmembrane region" description="Helical" evidence="1">
    <location>
        <begin position="23"/>
        <end position="41"/>
    </location>
</feature>
<evidence type="ECO:0000313" key="2">
    <source>
        <dbReference type="EMBL" id="SMO54711.1"/>
    </source>
</evidence>
<keyword evidence="1" id="KW-1133">Transmembrane helix</keyword>
<evidence type="ECO:0000313" key="3">
    <source>
        <dbReference type="Proteomes" id="UP000315636"/>
    </source>
</evidence>
<keyword evidence="1" id="KW-0472">Membrane</keyword>
<keyword evidence="1" id="KW-0812">Transmembrane</keyword>
<dbReference type="AlphaFoldDB" id="A0A521C7C8"/>
<organism evidence="2 3">
    <name type="scientific">Melghirimyces algeriensis</name>
    <dbReference type="NCBI Taxonomy" id="910412"/>
    <lineage>
        <taxon>Bacteria</taxon>
        <taxon>Bacillati</taxon>
        <taxon>Bacillota</taxon>
        <taxon>Bacilli</taxon>
        <taxon>Bacillales</taxon>
        <taxon>Thermoactinomycetaceae</taxon>
        <taxon>Melghirimyces</taxon>
    </lineage>
</organism>
<protein>
    <submittedName>
        <fullName evidence="2">Uncharacterized protein</fullName>
    </submittedName>
</protein>
<gene>
    <name evidence="2" type="ORF">SAMN06264849_103144</name>
</gene>
<accession>A0A521C7C8</accession>
<dbReference type="EMBL" id="FXTI01000003">
    <property type="protein sequence ID" value="SMO54711.1"/>
    <property type="molecule type" value="Genomic_DNA"/>
</dbReference>
<dbReference type="Proteomes" id="UP000315636">
    <property type="component" value="Unassembled WGS sequence"/>
</dbReference>
<sequence length="86" mass="9588">MADDWEPCPRCGSNKTQTLGKSLWVTIALLFVGATLFVGIIIWPALILAPVFLLISLIILVLPIPKVNTCRYCKFNWKVKKAEKAS</sequence>
<feature type="transmembrane region" description="Helical" evidence="1">
    <location>
        <begin position="47"/>
        <end position="64"/>
    </location>
</feature>
<reference evidence="2 3" key="1">
    <citation type="submission" date="2017-05" db="EMBL/GenBank/DDBJ databases">
        <authorList>
            <person name="Varghese N."/>
            <person name="Submissions S."/>
        </authorList>
    </citation>
    <scope>NUCLEOTIDE SEQUENCE [LARGE SCALE GENOMIC DNA]</scope>
    <source>
        <strain evidence="2 3">DSM 45474</strain>
    </source>
</reference>
<keyword evidence="3" id="KW-1185">Reference proteome</keyword>
<evidence type="ECO:0000256" key="1">
    <source>
        <dbReference type="SAM" id="Phobius"/>
    </source>
</evidence>
<name>A0A521C7C8_9BACL</name>